<accession>A0A3P3Z0T3</accession>
<dbReference type="AlphaFoldDB" id="A0A3P3Z0T3"/>
<proteinExistence type="predicted"/>
<feature type="region of interest" description="Disordered" evidence="1">
    <location>
        <begin position="519"/>
        <end position="541"/>
    </location>
</feature>
<evidence type="ECO:0000313" key="3">
    <source>
        <dbReference type="Proteomes" id="UP000319462"/>
    </source>
</evidence>
<feature type="compositionally biased region" description="Polar residues" evidence="1">
    <location>
        <begin position="65"/>
        <end position="79"/>
    </location>
</feature>
<feature type="region of interest" description="Disordered" evidence="1">
    <location>
        <begin position="1"/>
        <end position="79"/>
    </location>
</feature>
<organism evidence="2 3">
    <name type="scientific">Leishmania braziliensis MHOM/BR/75/M2904</name>
    <dbReference type="NCBI Taxonomy" id="420245"/>
    <lineage>
        <taxon>Eukaryota</taxon>
        <taxon>Discoba</taxon>
        <taxon>Euglenozoa</taxon>
        <taxon>Kinetoplastea</taxon>
        <taxon>Metakinetoplastina</taxon>
        <taxon>Trypanosomatida</taxon>
        <taxon>Trypanosomatidae</taxon>
        <taxon>Leishmaniinae</taxon>
        <taxon>Leishmania</taxon>
        <taxon>Leishmania braziliensis species complex</taxon>
    </lineage>
</organism>
<feature type="region of interest" description="Disordered" evidence="1">
    <location>
        <begin position="562"/>
        <end position="584"/>
    </location>
</feature>
<feature type="compositionally biased region" description="Low complexity" evidence="1">
    <location>
        <begin position="260"/>
        <end position="282"/>
    </location>
</feature>
<feature type="compositionally biased region" description="Polar residues" evidence="1">
    <location>
        <begin position="207"/>
        <end position="223"/>
    </location>
</feature>
<reference evidence="2 3" key="1">
    <citation type="submission" date="2018-09" db="EMBL/GenBank/DDBJ databases">
        <authorList>
            <person name="Peiro R."/>
            <person name="Begona"/>
            <person name="Cbmso G."/>
            <person name="Lopez M."/>
            <person name="Gonzalez S."/>
        </authorList>
    </citation>
    <scope>NUCLEOTIDE SEQUENCE [LARGE SCALE GENOMIC DNA]</scope>
</reference>
<feature type="region of interest" description="Disordered" evidence="1">
    <location>
        <begin position="305"/>
        <end position="330"/>
    </location>
</feature>
<name>A0A3P3Z0T3_LEIBR</name>
<feature type="compositionally biased region" description="Low complexity" evidence="1">
    <location>
        <begin position="24"/>
        <end position="38"/>
    </location>
</feature>
<feature type="region of interest" description="Disordered" evidence="1">
    <location>
        <begin position="660"/>
        <end position="684"/>
    </location>
</feature>
<evidence type="ECO:0000256" key="1">
    <source>
        <dbReference type="SAM" id="MobiDB-lite"/>
    </source>
</evidence>
<protein>
    <submittedName>
        <fullName evidence="2">Hypothetical_protein</fullName>
    </submittedName>
</protein>
<sequence>MSNAHPPDVIVKERRASCRGGAVRARSLPSRSRPPLAAGQQPLLQKGTAARDGSNEATVTPPCVGQTNSLVSSKTRELSLSTRAPSSPLVWCVHSGHSAATDSIAAGGAASLIRRPLPPSPSSPRVLRQINRMRHLLLEVKLPFMDVYLVETYLFHPTQYTPTIQAIDERSTSDARASMDQTCRKHNIRSDVTRQPPSTLPGVELESTPTTRRVTSAAVSPSPSDKVLKDAKHAGSYPFKGPERVSERHRGRLVEKAALAETPPRRAATQTTTAQAGRHTGALCLSPSATDPPDINKVGVMNCADAGEAHPHPRPPLPRPPRSDEGPRPPARIAIVSRSAPTESLAPPQQDAPTALPLSLLRTMECVLREYKAALAVALRAVMHREAVWTALQQFLHVVRSDWAPLGARESPLVAPGSSQPCGRSNGAADGALGSSGISGALQILRSPRESGVRSGNMAGGTCQAEALPSPQCTLLGVSSLKSAAESECGTVERSSTPETLATLQPPTELTGTLVHQETMRSSSVPSLNRTTAPADSANRHDDAVVRTADCEIERHVATIVRPPHAAGSAERGRHPRRQQRTSLRLSVEVLQYTSAKFTGGAASAETRAMEGTPSYHHQSPPARTAPLLLRLPTSTPSPSTGAVRDVTGRLASARVRSAAAQSLRKLDREDSRLSTGEERSTHSVVAHRTLAVRHVFPALSGAPPALYPPRSAAASDGTRRRSQSAPCVAAAALHSPRPQPDSSFGVKPRVQITSRCDDEAGAAPSRTARSASDRGTPMAPRAARAYRSLQASPASPGPRQQESHGGPLVTGRSKSECAPRPHSGVVPSLGVRLHAVSRQVYAACLYHYLFYLQRTTLAVVEAVDELRRDHLTHAAPFVVEHRNYLLEVLMQTSTLTRDAAVKWLMHEATVDDERDSKNEGHECPVAGQLSVLNSGAPHHTTPVPSVAQQNCNHAPDAKRSTYELLCTNSSRHSTAELTQDAEESGERAAQRAGQLAAARVQWPEQLLQSPLMSTHANLARYAATPRFLAQLESAQNTTPRAGANATVDAAHPSGADRGQYTVPLSTSPTLATLLPLRLVLPEDVLVSYSGDAATPEDERNRTRSASTRAVCLNTVPPGTALRKRLESGERLLHLEVAAQLKYLQTCMQCALEHEYPLYLRGMLEVHRRFFEGTKSMAGLCGDAAGEVCATDGEKVDAAVTSIGTPATHGRADVTTARVRYDRVLLKDELLRADWMKELQVSWQLLMSGSSSVE</sequence>
<feature type="compositionally biased region" description="Basic and acidic residues" evidence="1">
    <location>
        <begin position="665"/>
        <end position="682"/>
    </location>
</feature>
<feature type="region of interest" description="Disordered" evidence="1">
    <location>
        <begin position="700"/>
        <end position="823"/>
    </location>
</feature>
<feature type="compositionally biased region" description="Basic and acidic residues" evidence="1">
    <location>
        <begin position="241"/>
        <end position="255"/>
    </location>
</feature>
<gene>
    <name evidence="2" type="ORF">LBRM2904_12.0780</name>
</gene>
<dbReference type="Proteomes" id="UP000319462">
    <property type="component" value="Chromosome 12"/>
</dbReference>
<dbReference type="EMBL" id="LS997611">
    <property type="protein sequence ID" value="SYZ63772.1"/>
    <property type="molecule type" value="Genomic_DNA"/>
</dbReference>
<feature type="compositionally biased region" description="Polar residues" evidence="1">
    <location>
        <begin position="519"/>
        <end position="534"/>
    </location>
</feature>
<feature type="region of interest" description="Disordered" evidence="1">
    <location>
        <begin position="601"/>
        <end position="623"/>
    </location>
</feature>
<evidence type="ECO:0000313" key="2">
    <source>
        <dbReference type="EMBL" id="SYZ63772.1"/>
    </source>
</evidence>
<feature type="region of interest" description="Disordered" evidence="1">
    <location>
        <begin position="185"/>
        <end position="290"/>
    </location>
</feature>